<comment type="similarity">
    <text evidence="1">Belongs to the caleosin family.</text>
</comment>
<name>N1PPK3_DOTSN</name>
<evidence type="ECO:0000313" key="4">
    <source>
        <dbReference type="Proteomes" id="UP000016933"/>
    </source>
</evidence>
<dbReference type="PANTHER" id="PTHR31495:SF0">
    <property type="entry name" value="BINDING PROTEIN CALEOSIN, PUTATIVE (AFU_ORTHOLOGUE AFUA_5G13750)-RELATED"/>
    <property type="match status" value="1"/>
</dbReference>
<gene>
    <name evidence="3" type="ORF">DOTSEDRAFT_87373</name>
</gene>
<dbReference type="EMBL" id="KB446538">
    <property type="protein sequence ID" value="EME44868.1"/>
    <property type="molecule type" value="Genomic_DNA"/>
</dbReference>
<dbReference type="Proteomes" id="UP000016933">
    <property type="component" value="Unassembled WGS sequence"/>
</dbReference>
<dbReference type="Pfam" id="PF05042">
    <property type="entry name" value="Caleosin"/>
    <property type="match status" value="1"/>
</dbReference>
<dbReference type="GO" id="GO:0005509">
    <property type="term" value="F:calcium ion binding"/>
    <property type="evidence" value="ECO:0007669"/>
    <property type="project" value="TreeGrafter"/>
</dbReference>
<accession>N1PPK3</accession>
<dbReference type="STRING" id="675120.N1PPK3"/>
<sequence length="278" mass="31895">MFAHKTWGVDRPRNKPIAKMPLSNTISKLDIGLATATEVQDGEQPEKQITTTLETVPVTTERVPYLPPTALKLVDAGTARANIAASQEAPYGTTEDDWAEKHQDQSVMQQHCAYFDQDGDGVIWPIDTYNACRKWGWNVLLAALATFIINFNLSYPTSPSWIPDPFFRIWIRNVHKDKHGSDSMSYDNEGRFRPQNFEDIFSKYDRGDKGGLDVSDLLRMHKGQRMVFDLFGWSATFLEWLAVYLLLWPDDGILRKEDVRRVFDGTLRCKHSARRIIR</sequence>
<dbReference type="InterPro" id="IPR007736">
    <property type="entry name" value="Caleosin-related"/>
</dbReference>
<evidence type="ECO:0008006" key="5">
    <source>
        <dbReference type="Google" id="ProtNLM"/>
    </source>
</evidence>
<proteinExistence type="inferred from homology"/>
<evidence type="ECO:0000313" key="3">
    <source>
        <dbReference type="EMBL" id="EME44868.1"/>
    </source>
</evidence>
<evidence type="ECO:0000256" key="1">
    <source>
        <dbReference type="ARBA" id="ARBA00006765"/>
    </source>
</evidence>
<keyword evidence="2" id="KW-1133">Transmembrane helix</keyword>
<keyword evidence="2" id="KW-0812">Transmembrane</keyword>
<protein>
    <recommendedName>
        <fullName evidence="5">EF-hand domain-containing protein</fullName>
    </recommendedName>
</protein>
<dbReference type="SUPFAM" id="SSF47473">
    <property type="entry name" value="EF-hand"/>
    <property type="match status" value="1"/>
</dbReference>
<keyword evidence="4" id="KW-1185">Reference proteome</keyword>
<reference evidence="4" key="1">
    <citation type="journal article" date="2012" name="PLoS Genet.">
        <title>The genomes of the fungal plant pathogens Cladosporium fulvum and Dothistroma septosporum reveal adaptation to different hosts and lifestyles but also signatures of common ancestry.</title>
        <authorList>
            <person name="de Wit P.J.G.M."/>
            <person name="van der Burgt A."/>
            <person name="Oekmen B."/>
            <person name="Stergiopoulos I."/>
            <person name="Abd-Elsalam K.A."/>
            <person name="Aerts A.L."/>
            <person name="Bahkali A.H."/>
            <person name="Beenen H.G."/>
            <person name="Chettri P."/>
            <person name="Cox M.P."/>
            <person name="Datema E."/>
            <person name="de Vries R.P."/>
            <person name="Dhillon B."/>
            <person name="Ganley A.R."/>
            <person name="Griffiths S.A."/>
            <person name="Guo Y."/>
            <person name="Hamelin R.C."/>
            <person name="Henrissat B."/>
            <person name="Kabir M.S."/>
            <person name="Jashni M.K."/>
            <person name="Kema G."/>
            <person name="Klaubauf S."/>
            <person name="Lapidus A."/>
            <person name="Levasseur A."/>
            <person name="Lindquist E."/>
            <person name="Mehrabi R."/>
            <person name="Ohm R.A."/>
            <person name="Owen T.J."/>
            <person name="Salamov A."/>
            <person name="Schwelm A."/>
            <person name="Schijlen E."/>
            <person name="Sun H."/>
            <person name="van den Burg H.A."/>
            <person name="van Ham R.C.H.J."/>
            <person name="Zhang S."/>
            <person name="Goodwin S.B."/>
            <person name="Grigoriev I.V."/>
            <person name="Collemare J."/>
            <person name="Bradshaw R.E."/>
        </authorList>
    </citation>
    <scope>NUCLEOTIDE SEQUENCE [LARGE SCALE GENOMIC DNA]</scope>
    <source>
        <strain evidence="4">NZE10 / CBS 128990</strain>
    </source>
</reference>
<evidence type="ECO:0000256" key="2">
    <source>
        <dbReference type="SAM" id="Phobius"/>
    </source>
</evidence>
<feature type="transmembrane region" description="Helical" evidence="2">
    <location>
        <begin position="135"/>
        <end position="153"/>
    </location>
</feature>
<reference evidence="3 4" key="2">
    <citation type="journal article" date="2012" name="PLoS Pathog.">
        <title>Diverse lifestyles and strategies of plant pathogenesis encoded in the genomes of eighteen Dothideomycetes fungi.</title>
        <authorList>
            <person name="Ohm R.A."/>
            <person name="Feau N."/>
            <person name="Henrissat B."/>
            <person name="Schoch C.L."/>
            <person name="Horwitz B.A."/>
            <person name="Barry K.W."/>
            <person name="Condon B.J."/>
            <person name="Copeland A.C."/>
            <person name="Dhillon B."/>
            <person name="Glaser F."/>
            <person name="Hesse C.N."/>
            <person name="Kosti I."/>
            <person name="LaButti K."/>
            <person name="Lindquist E.A."/>
            <person name="Lucas S."/>
            <person name="Salamov A.A."/>
            <person name="Bradshaw R.E."/>
            <person name="Ciuffetti L."/>
            <person name="Hamelin R.C."/>
            <person name="Kema G.H.J."/>
            <person name="Lawrence C."/>
            <person name="Scott J.A."/>
            <person name="Spatafora J.W."/>
            <person name="Turgeon B.G."/>
            <person name="de Wit P.J.G.M."/>
            <person name="Zhong S."/>
            <person name="Goodwin S.B."/>
            <person name="Grigoriev I.V."/>
        </authorList>
    </citation>
    <scope>NUCLEOTIDE SEQUENCE [LARGE SCALE GENOMIC DNA]</scope>
    <source>
        <strain evidence="4">NZE10 / CBS 128990</strain>
    </source>
</reference>
<feature type="transmembrane region" description="Helical" evidence="2">
    <location>
        <begin position="227"/>
        <end position="247"/>
    </location>
</feature>
<organism evidence="3 4">
    <name type="scientific">Dothistroma septosporum (strain NZE10 / CBS 128990)</name>
    <name type="common">Red band needle blight fungus</name>
    <name type="synonym">Mycosphaerella pini</name>
    <dbReference type="NCBI Taxonomy" id="675120"/>
    <lineage>
        <taxon>Eukaryota</taxon>
        <taxon>Fungi</taxon>
        <taxon>Dikarya</taxon>
        <taxon>Ascomycota</taxon>
        <taxon>Pezizomycotina</taxon>
        <taxon>Dothideomycetes</taxon>
        <taxon>Dothideomycetidae</taxon>
        <taxon>Mycosphaerellales</taxon>
        <taxon>Mycosphaerellaceae</taxon>
        <taxon>Dothistroma</taxon>
    </lineage>
</organism>
<dbReference type="eggNOG" id="ENOG502QQD0">
    <property type="taxonomic scope" value="Eukaryota"/>
</dbReference>
<dbReference type="OrthoDB" id="640742at2759"/>
<keyword evidence="2" id="KW-0472">Membrane</keyword>
<dbReference type="PANTHER" id="PTHR31495">
    <property type="entry name" value="PEROXYGENASE 3-RELATED"/>
    <property type="match status" value="1"/>
</dbReference>
<dbReference type="AlphaFoldDB" id="N1PPK3"/>
<dbReference type="OMA" id="WGGAFFE"/>
<dbReference type="InterPro" id="IPR011992">
    <property type="entry name" value="EF-hand-dom_pair"/>
</dbReference>
<dbReference type="GO" id="GO:0004497">
    <property type="term" value="F:monooxygenase activity"/>
    <property type="evidence" value="ECO:0007669"/>
    <property type="project" value="TreeGrafter"/>
</dbReference>
<dbReference type="HOGENOM" id="CLU_062049_0_1_1"/>